<gene>
    <name evidence="1" type="primary">Vigan.11G114800</name>
    <name evidence="1" type="ORF">VIGAN_11114800</name>
</gene>
<dbReference type="AlphaFoldDB" id="A0A0S3TA28"/>
<dbReference type="EMBL" id="AP015044">
    <property type="protein sequence ID" value="BAU01828.1"/>
    <property type="molecule type" value="Genomic_DNA"/>
</dbReference>
<name>A0A0S3TA28_PHAAN</name>
<protein>
    <submittedName>
        <fullName evidence="1">Uncharacterized protein</fullName>
    </submittedName>
</protein>
<evidence type="ECO:0000313" key="2">
    <source>
        <dbReference type="Proteomes" id="UP000291084"/>
    </source>
</evidence>
<keyword evidence="2" id="KW-1185">Reference proteome</keyword>
<accession>A0A0S3TA28</accession>
<evidence type="ECO:0000313" key="1">
    <source>
        <dbReference type="EMBL" id="BAU01828.1"/>
    </source>
</evidence>
<sequence>MSSLLGKPRTIQSSYSQIDAVFGSFGLKTLTDDSREHLLEMDANAKPKFQIKNLTRVSDGGVSILKGINLDIPKVSSLGS</sequence>
<reference evidence="1 2" key="1">
    <citation type="journal article" date="2015" name="Sci. Rep.">
        <title>The power of single molecule real-time sequencing technology in the de novo assembly of a eukaryotic genome.</title>
        <authorList>
            <person name="Sakai H."/>
            <person name="Naito K."/>
            <person name="Ogiso-Tanaka E."/>
            <person name="Takahashi Y."/>
            <person name="Iseki K."/>
            <person name="Muto C."/>
            <person name="Satou K."/>
            <person name="Teruya K."/>
            <person name="Shiroma A."/>
            <person name="Shimoji M."/>
            <person name="Hirano T."/>
            <person name="Itoh T."/>
            <person name="Kaga A."/>
            <person name="Tomooka N."/>
        </authorList>
    </citation>
    <scope>NUCLEOTIDE SEQUENCE [LARGE SCALE GENOMIC DNA]</scope>
    <source>
        <strain evidence="2">cv. Shumari</strain>
    </source>
</reference>
<proteinExistence type="predicted"/>
<dbReference type="Proteomes" id="UP000291084">
    <property type="component" value="Chromosome 11"/>
</dbReference>
<organism evidence="1 2">
    <name type="scientific">Vigna angularis var. angularis</name>
    <dbReference type="NCBI Taxonomy" id="157739"/>
    <lineage>
        <taxon>Eukaryota</taxon>
        <taxon>Viridiplantae</taxon>
        <taxon>Streptophyta</taxon>
        <taxon>Embryophyta</taxon>
        <taxon>Tracheophyta</taxon>
        <taxon>Spermatophyta</taxon>
        <taxon>Magnoliopsida</taxon>
        <taxon>eudicotyledons</taxon>
        <taxon>Gunneridae</taxon>
        <taxon>Pentapetalae</taxon>
        <taxon>rosids</taxon>
        <taxon>fabids</taxon>
        <taxon>Fabales</taxon>
        <taxon>Fabaceae</taxon>
        <taxon>Papilionoideae</taxon>
        <taxon>50 kb inversion clade</taxon>
        <taxon>NPAAA clade</taxon>
        <taxon>indigoferoid/millettioid clade</taxon>
        <taxon>Phaseoleae</taxon>
        <taxon>Vigna</taxon>
    </lineage>
</organism>